<reference evidence="2" key="1">
    <citation type="submission" date="2021-01" db="UniProtKB">
        <authorList>
            <consortium name="EnsemblPlants"/>
        </authorList>
    </citation>
    <scope>IDENTIFICATION</scope>
</reference>
<keyword evidence="3" id="KW-1185">Reference proteome</keyword>
<organism evidence="2 3">
    <name type="scientific">Kalanchoe fedtschenkoi</name>
    <name type="common">Lavender scallops</name>
    <name type="synonym">South American air plant</name>
    <dbReference type="NCBI Taxonomy" id="63787"/>
    <lineage>
        <taxon>Eukaryota</taxon>
        <taxon>Viridiplantae</taxon>
        <taxon>Streptophyta</taxon>
        <taxon>Embryophyta</taxon>
        <taxon>Tracheophyta</taxon>
        <taxon>Spermatophyta</taxon>
        <taxon>Magnoliopsida</taxon>
        <taxon>eudicotyledons</taxon>
        <taxon>Gunneridae</taxon>
        <taxon>Pentapetalae</taxon>
        <taxon>Saxifragales</taxon>
        <taxon>Crassulaceae</taxon>
        <taxon>Kalanchoe</taxon>
    </lineage>
</organism>
<dbReference type="Gramene" id="Kaladp0093s0022.1.v1.1">
    <property type="protein sequence ID" value="Kaladp0093s0022.1.v1.1"/>
    <property type="gene ID" value="Kaladp0093s0022.v1.1"/>
</dbReference>
<sequence length="154" mass="17123">MEDPNLSENVNGDKAAAFPKSAYFQMRALVRDLKPKFLEVLKDPAYKNSDVAQEIRQKMDQLMQLYKQVTAEPDFSTKNNVPDANATPKQGQEAHATPSLRVPGKPPAEEFRVPGTYVVGGSAFGWNFITFPGNQAVYYGMTKEAFRATQAIFS</sequence>
<dbReference type="EnsemblPlants" id="Kaladp0093s0022.1.v1.1">
    <property type="protein sequence ID" value="Kaladp0093s0022.1.v1.1"/>
    <property type="gene ID" value="Kaladp0093s0022.v1.1"/>
</dbReference>
<proteinExistence type="predicted"/>
<protein>
    <submittedName>
        <fullName evidence="2">Uncharacterized protein</fullName>
    </submittedName>
</protein>
<dbReference type="OMA" id="NCKAANE"/>
<evidence type="ECO:0000313" key="3">
    <source>
        <dbReference type="Proteomes" id="UP000594263"/>
    </source>
</evidence>
<feature type="region of interest" description="Disordered" evidence="1">
    <location>
        <begin position="73"/>
        <end position="107"/>
    </location>
</feature>
<dbReference type="Proteomes" id="UP000594263">
    <property type="component" value="Unplaced"/>
</dbReference>
<feature type="compositionally biased region" description="Polar residues" evidence="1">
    <location>
        <begin position="76"/>
        <end position="90"/>
    </location>
</feature>
<accession>A0A7N0UY06</accession>
<evidence type="ECO:0000313" key="2">
    <source>
        <dbReference type="EnsemblPlants" id="Kaladp0093s0022.1.v1.1"/>
    </source>
</evidence>
<dbReference type="PANTHER" id="PTHR35459">
    <property type="entry name" value="T1N6.14 PROTEIN"/>
    <property type="match status" value="1"/>
</dbReference>
<dbReference type="PANTHER" id="PTHR35459:SF2">
    <property type="entry name" value="T1N6.14 PROTEIN"/>
    <property type="match status" value="1"/>
</dbReference>
<name>A0A7N0UY06_KALFE</name>
<evidence type="ECO:0000256" key="1">
    <source>
        <dbReference type="SAM" id="MobiDB-lite"/>
    </source>
</evidence>
<dbReference type="AlphaFoldDB" id="A0A7N0UY06"/>